<evidence type="ECO:0000313" key="3">
    <source>
        <dbReference type="Proteomes" id="UP001234178"/>
    </source>
</evidence>
<proteinExistence type="predicted"/>
<comment type="caution">
    <text evidence="2">The sequence shown here is derived from an EMBL/GenBank/DDBJ whole genome shotgun (WGS) entry which is preliminary data.</text>
</comment>
<evidence type="ECO:0000313" key="2">
    <source>
        <dbReference type="EMBL" id="KAK4037478.1"/>
    </source>
</evidence>
<accession>A0ABR0B709</accession>
<feature type="region of interest" description="Disordered" evidence="1">
    <location>
        <begin position="39"/>
        <end position="67"/>
    </location>
</feature>
<dbReference type="Proteomes" id="UP001234178">
    <property type="component" value="Unassembled WGS sequence"/>
</dbReference>
<reference evidence="2 3" key="1">
    <citation type="journal article" date="2023" name="Nucleic Acids Res.">
        <title>The hologenome of Daphnia magna reveals possible DNA methylation and microbiome-mediated evolution of the host genome.</title>
        <authorList>
            <person name="Chaturvedi A."/>
            <person name="Li X."/>
            <person name="Dhandapani V."/>
            <person name="Marshall H."/>
            <person name="Kissane S."/>
            <person name="Cuenca-Cambronero M."/>
            <person name="Asole G."/>
            <person name="Calvet F."/>
            <person name="Ruiz-Romero M."/>
            <person name="Marangio P."/>
            <person name="Guigo R."/>
            <person name="Rago D."/>
            <person name="Mirbahai L."/>
            <person name="Eastwood N."/>
            <person name="Colbourne J.K."/>
            <person name="Zhou J."/>
            <person name="Mallon E."/>
            <person name="Orsini L."/>
        </authorList>
    </citation>
    <scope>NUCLEOTIDE SEQUENCE [LARGE SCALE GENOMIC DNA]</scope>
    <source>
        <strain evidence="2">LRV0_1</strain>
    </source>
</reference>
<sequence length="133" mass="15360">MTVLRINEGSIFTKLPENFQNLRNWISISVVWFPVRPRKEQETTSFSIQRRGKDSQQLAAQSMQQNKSSIWEGQDEAFAMSNANITAQGPNKEANRIILMEEYNILPLQPRNSELIRLASMWQKKLLLPATII</sequence>
<keyword evidence="3" id="KW-1185">Reference proteome</keyword>
<organism evidence="2 3">
    <name type="scientific">Daphnia magna</name>
    <dbReference type="NCBI Taxonomy" id="35525"/>
    <lineage>
        <taxon>Eukaryota</taxon>
        <taxon>Metazoa</taxon>
        <taxon>Ecdysozoa</taxon>
        <taxon>Arthropoda</taxon>
        <taxon>Crustacea</taxon>
        <taxon>Branchiopoda</taxon>
        <taxon>Diplostraca</taxon>
        <taxon>Cladocera</taxon>
        <taxon>Anomopoda</taxon>
        <taxon>Daphniidae</taxon>
        <taxon>Daphnia</taxon>
    </lineage>
</organism>
<gene>
    <name evidence="2" type="ORF">OUZ56_029511</name>
</gene>
<evidence type="ECO:0000256" key="1">
    <source>
        <dbReference type="SAM" id="MobiDB-lite"/>
    </source>
</evidence>
<feature type="compositionally biased region" description="Polar residues" evidence="1">
    <location>
        <begin position="55"/>
        <end position="67"/>
    </location>
</feature>
<protein>
    <submittedName>
        <fullName evidence="2">Uncharacterized protein</fullName>
    </submittedName>
</protein>
<dbReference type="EMBL" id="JAOYFB010000040">
    <property type="protein sequence ID" value="KAK4037478.1"/>
    <property type="molecule type" value="Genomic_DNA"/>
</dbReference>
<name>A0ABR0B709_9CRUS</name>